<keyword evidence="1" id="KW-0175">Coiled coil</keyword>
<dbReference type="InterPro" id="IPR008930">
    <property type="entry name" value="Terpenoid_cyclase/PrenylTrfase"/>
</dbReference>
<feature type="coiled-coil region" evidence="1">
    <location>
        <begin position="509"/>
        <end position="539"/>
    </location>
</feature>
<evidence type="ECO:0008006" key="5">
    <source>
        <dbReference type="Google" id="ProtNLM"/>
    </source>
</evidence>
<keyword evidence="2" id="KW-0812">Transmembrane</keyword>
<evidence type="ECO:0000256" key="2">
    <source>
        <dbReference type="SAM" id="Phobius"/>
    </source>
</evidence>
<reference evidence="3 4" key="1">
    <citation type="submission" date="2018-05" db="EMBL/GenBank/DDBJ databases">
        <title>Genomic Encyclopedia of Type Strains, Phase IV (KMG-IV): sequencing the most valuable type-strain genomes for metagenomic binning, comparative biology and taxonomic classification.</title>
        <authorList>
            <person name="Goeker M."/>
        </authorList>
    </citation>
    <scope>NUCLEOTIDE SEQUENCE [LARGE SCALE GENOMIC DNA]</scope>
    <source>
        <strain evidence="3 4">DSM 28556</strain>
    </source>
</reference>
<name>A0A2V3VLW2_9BACI</name>
<dbReference type="SUPFAM" id="SSF48239">
    <property type="entry name" value="Terpenoid cyclases/Protein prenyltransferases"/>
    <property type="match status" value="1"/>
</dbReference>
<evidence type="ECO:0000256" key="1">
    <source>
        <dbReference type="SAM" id="Coils"/>
    </source>
</evidence>
<proteinExistence type="predicted"/>
<comment type="caution">
    <text evidence="3">The sequence shown here is derived from an EMBL/GenBank/DDBJ whole genome shotgun (WGS) entry which is preliminary data.</text>
</comment>
<dbReference type="EMBL" id="QJJQ01000023">
    <property type="protein sequence ID" value="PXW80995.1"/>
    <property type="molecule type" value="Genomic_DNA"/>
</dbReference>
<dbReference type="Proteomes" id="UP000247978">
    <property type="component" value="Unassembled WGS sequence"/>
</dbReference>
<keyword evidence="4" id="KW-1185">Reference proteome</keyword>
<dbReference type="AlphaFoldDB" id="A0A2V3VLW2"/>
<gene>
    <name evidence="3" type="ORF">DFR56_12336</name>
</gene>
<dbReference type="RefSeq" id="WP_110397449.1">
    <property type="nucleotide sequence ID" value="NZ_JBHUHB010000001.1"/>
</dbReference>
<feature type="transmembrane region" description="Helical" evidence="2">
    <location>
        <begin position="597"/>
        <end position="617"/>
    </location>
</feature>
<dbReference type="Gene3D" id="1.50.10.20">
    <property type="match status" value="1"/>
</dbReference>
<evidence type="ECO:0000313" key="4">
    <source>
        <dbReference type="Proteomes" id="UP000247978"/>
    </source>
</evidence>
<accession>A0A2V3VLW2</accession>
<keyword evidence="2" id="KW-0472">Membrane</keyword>
<evidence type="ECO:0000313" key="3">
    <source>
        <dbReference type="EMBL" id="PXW80995.1"/>
    </source>
</evidence>
<organism evidence="3 4">
    <name type="scientific">Pseudogracilibacillus auburnensis</name>
    <dbReference type="NCBI Taxonomy" id="1494959"/>
    <lineage>
        <taxon>Bacteria</taxon>
        <taxon>Bacillati</taxon>
        <taxon>Bacillota</taxon>
        <taxon>Bacilli</taxon>
        <taxon>Bacillales</taxon>
        <taxon>Bacillaceae</taxon>
        <taxon>Pseudogracilibacillus</taxon>
    </lineage>
</organism>
<sequence length="634" mass="72772">MKIMSKISKIIISLVLIFTITLLPISAEEKDVIREDIVGKIEDIITWKKSTYRLGMDEPLLNQRFLENAGDTTGDWYLIGMGRIGYEDEYDRYLAVIQDKVVKRYREKNKLSDSKATEWHRISLAILAAGGDPTTVGEKNGTPIHLIADGTYDRGKTRSLGTQGINGWIWGLITLDSLRYIVPEDAYDTRNTMIEEILKNQLQDGGFSLNSSLTDPDITAMAIQALAPYYNSEETYSYKQKARDEQVTKAVREVVDEALEILSEIQLEDGDFESWERPNAESTAQVIVALTTLGIDPLTDERFIKNGNTLLDGIVKYQRPDGGFIHSEMYDPENPTSLPEESNSMASEQVLYALVSMYRFYEGYRTLYDFREEMSPELTNKIKTVKESIETIPDVVDETDKALIEKVFRAYLDVPIEERSYIVNYQHLANAMKDLGIPNTSEPLSESMGIHSGGTGSTMSLINNQKAKTDTLFSEEDIKKVTILPDEITTEYYVEVISLIDKLQHAPNQKDYEHLLKDLQVKKEKMEKIEMEIESINNDILQHVYPFQEVSLKDKKLVEQIIERYHVLSPYDQNKVQSYEDVEKAETKIHSMIRARIMTVLICLVVMIMSALLIVRYKKRKQEKKIRKMMDERY</sequence>
<dbReference type="CDD" id="cd00688">
    <property type="entry name" value="ISOPREN_C2_like"/>
    <property type="match status" value="1"/>
</dbReference>
<protein>
    <recommendedName>
        <fullName evidence="5">Prenyltransferase/squalene oxidase-like repeat protein</fullName>
    </recommendedName>
</protein>
<keyword evidence="2" id="KW-1133">Transmembrane helix</keyword>